<comment type="caution">
    <text evidence="9">The sequence shown here is derived from an EMBL/GenBank/DDBJ whole genome shotgun (WGS) entry which is preliminary data.</text>
</comment>
<dbReference type="GO" id="GO:0046872">
    <property type="term" value="F:metal ion binding"/>
    <property type="evidence" value="ECO:0007669"/>
    <property type="project" value="InterPro"/>
</dbReference>
<name>A0A844ZHA4_9SPHN</name>
<feature type="domain" description="Peptidase M16 N-terminal" evidence="7">
    <location>
        <begin position="84"/>
        <end position="196"/>
    </location>
</feature>
<evidence type="ECO:0000256" key="5">
    <source>
        <dbReference type="ARBA" id="ARBA00023049"/>
    </source>
</evidence>
<dbReference type="EMBL" id="WTYY01000002">
    <property type="protein sequence ID" value="MXO87871.1"/>
    <property type="molecule type" value="Genomic_DNA"/>
</dbReference>
<keyword evidence="2" id="KW-0645">Protease</keyword>
<feature type="chain" id="PRO_5033012740" evidence="6">
    <location>
        <begin position="25"/>
        <end position="974"/>
    </location>
</feature>
<dbReference type="InterPro" id="IPR050626">
    <property type="entry name" value="Peptidase_M16"/>
</dbReference>
<keyword evidence="3" id="KW-0378">Hydrolase</keyword>
<dbReference type="Gene3D" id="3.30.830.10">
    <property type="entry name" value="Metalloenzyme, LuxS/M16 peptidase-like"/>
    <property type="match status" value="3"/>
</dbReference>
<evidence type="ECO:0000259" key="8">
    <source>
        <dbReference type="Pfam" id="PF05193"/>
    </source>
</evidence>
<keyword evidence="6" id="KW-0732">Signal</keyword>
<evidence type="ECO:0000256" key="4">
    <source>
        <dbReference type="ARBA" id="ARBA00022833"/>
    </source>
</evidence>
<evidence type="ECO:0000313" key="10">
    <source>
        <dbReference type="Proteomes" id="UP000435243"/>
    </source>
</evidence>
<dbReference type="GO" id="GO:0008237">
    <property type="term" value="F:metallopeptidase activity"/>
    <property type="evidence" value="ECO:0007669"/>
    <property type="project" value="UniProtKB-KW"/>
</dbReference>
<dbReference type="Pfam" id="PF00675">
    <property type="entry name" value="Peptidase_M16"/>
    <property type="match status" value="1"/>
</dbReference>
<dbReference type="OrthoDB" id="9811314at2"/>
<comment type="similarity">
    <text evidence="1">Belongs to the peptidase M16 family.</text>
</comment>
<dbReference type="InterPro" id="IPR011765">
    <property type="entry name" value="Pept_M16_N"/>
</dbReference>
<dbReference type="GO" id="GO:0006508">
    <property type="term" value="P:proteolysis"/>
    <property type="evidence" value="ECO:0007669"/>
    <property type="project" value="UniProtKB-KW"/>
</dbReference>
<evidence type="ECO:0000256" key="3">
    <source>
        <dbReference type="ARBA" id="ARBA00022801"/>
    </source>
</evidence>
<evidence type="ECO:0000313" key="9">
    <source>
        <dbReference type="EMBL" id="MXO87871.1"/>
    </source>
</evidence>
<evidence type="ECO:0000256" key="2">
    <source>
        <dbReference type="ARBA" id="ARBA00022670"/>
    </source>
</evidence>
<proteinExistence type="inferred from homology"/>
<dbReference type="InterPro" id="IPR007863">
    <property type="entry name" value="Peptidase_M16_C"/>
</dbReference>
<feature type="domain" description="Peptidase M16 C-terminal" evidence="8">
    <location>
        <begin position="233"/>
        <end position="420"/>
    </location>
</feature>
<dbReference type="Pfam" id="PF05193">
    <property type="entry name" value="Peptidase_M16_C"/>
    <property type="match status" value="2"/>
</dbReference>
<accession>A0A844ZHA4</accession>
<dbReference type="PANTHER" id="PTHR43690:SF17">
    <property type="entry name" value="PROTEIN YHJJ"/>
    <property type="match status" value="1"/>
</dbReference>
<reference evidence="9 10" key="1">
    <citation type="submission" date="2019-12" db="EMBL/GenBank/DDBJ databases">
        <title>Genomic-based taxomic classification of the family Erythrobacteraceae.</title>
        <authorList>
            <person name="Xu L."/>
        </authorList>
    </citation>
    <scope>NUCLEOTIDE SEQUENCE [LARGE SCALE GENOMIC DNA]</scope>
    <source>
        <strain evidence="9 10">JCM 16339</strain>
    </source>
</reference>
<dbReference type="Proteomes" id="UP000435243">
    <property type="component" value="Unassembled WGS sequence"/>
</dbReference>
<keyword evidence="5" id="KW-0482">Metalloprotease</keyword>
<dbReference type="RefSeq" id="WP_160589817.1">
    <property type="nucleotide sequence ID" value="NZ_BAAAFP010000002.1"/>
</dbReference>
<dbReference type="PANTHER" id="PTHR43690">
    <property type="entry name" value="NARDILYSIN"/>
    <property type="match status" value="1"/>
</dbReference>
<dbReference type="SUPFAM" id="SSF63411">
    <property type="entry name" value="LuxS/MPP-like metallohydrolase"/>
    <property type="match status" value="4"/>
</dbReference>
<gene>
    <name evidence="9" type="ORF">GRI32_03865</name>
</gene>
<evidence type="ECO:0000256" key="1">
    <source>
        <dbReference type="ARBA" id="ARBA00007261"/>
    </source>
</evidence>
<evidence type="ECO:0000259" key="7">
    <source>
        <dbReference type="Pfam" id="PF00675"/>
    </source>
</evidence>
<feature type="domain" description="Peptidase M16 C-terminal" evidence="8">
    <location>
        <begin position="720"/>
        <end position="899"/>
    </location>
</feature>
<dbReference type="AlphaFoldDB" id="A0A844ZHA4"/>
<keyword evidence="10" id="KW-1185">Reference proteome</keyword>
<keyword evidence="4" id="KW-0862">Zinc</keyword>
<feature type="signal peptide" evidence="6">
    <location>
        <begin position="1"/>
        <end position="24"/>
    </location>
</feature>
<evidence type="ECO:0000256" key="6">
    <source>
        <dbReference type="SAM" id="SignalP"/>
    </source>
</evidence>
<organism evidence="9 10">
    <name type="scientific">Alteraurantiacibacter aestuarii</name>
    <dbReference type="NCBI Taxonomy" id="650004"/>
    <lineage>
        <taxon>Bacteria</taxon>
        <taxon>Pseudomonadati</taxon>
        <taxon>Pseudomonadota</taxon>
        <taxon>Alphaproteobacteria</taxon>
        <taxon>Sphingomonadales</taxon>
        <taxon>Erythrobacteraceae</taxon>
        <taxon>Alteraurantiacibacter</taxon>
    </lineage>
</organism>
<protein>
    <submittedName>
        <fullName evidence="9">Insulinase family protein</fullName>
    </submittedName>
</protein>
<dbReference type="InterPro" id="IPR011249">
    <property type="entry name" value="Metalloenz_LuxS/M16"/>
</dbReference>
<sequence>MTFLSRFTRAFLPALLLLPVPALAQSDCTLGVSGPQDVPQFDMPDDPWIYRGTDIPVDQQWLFGELPNGVRYAVRQNGVPPCQISIRVRIDAGSLHENDDELGFAHLIEHLTFRQSRDFGPGEAIPYFQRLGAGFGNDTNAITSPTHTVYQLDLPNARRDTLEDSARLFAGMIQAPTLSAQDLASDLPIVLAERRERAGPDERISIATRETFFSGQRLADRPPIGTVNSLQNATPEAVRAFHQRWYRPENTVVVLVGDASPQVLAALVERNFADWQVAGPVTPEPDFGDPQAPAGADPENPVGEVRVLIEPGQPLSLTYAILRDWDQVVDNLEYNRGLLIDSVAESILNRRLEENARTGASYLFAGIQQDKISRSADGTYVVVTPLTDDWKAALADVRGVIADAVTQPPSEEEIARELSQFDVAFVDMVSQERIQAGSQLADNLVNAVDIREAVAAPETFLEVFRAMRDRFTPQAILEHTQRLFSGTVVRGVMLVPDLGVANEAQFRAALSAPAIASSAARSDAEAISFADLPPIGDPTLPVVSEPLGPGLVSNVEKLTFANGVRALIRDSNNEPGRVTVRVRFGAGWRGFEADEGVYADLGRRALVNSGIGPLGQNELDRLATGRKLTFGFSIGDAAFEFEGITRAEDLADQLYLFAAKLAQPRWDVAPVERAKASALLTYDSFDGDPNGVINRDLDYLLRGMDARFATPTPDQLRSATAGEFRRVWSRLLAQGQIEVDVFGDIDRDATVDALSRTFGALAVRDELPERVATRGVGFPPPNDTPMVINHSGEANQAAALIAWPTGGGSAGLPQARKLDLLAQLVANRLLDGLRERSGTSYAPFASSSWPLDMESGGHVLALVQLEPGDIDDFFAEADRIVADLADKGPTEDELARVIEPVRQNIARAQTGHTFWLNQMEGSAFDPYRVLNLPTLPVDYLGTTREEIRQLAQRYLAPERGFRLVILPPGDRAPG</sequence>